<dbReference type="EMBL" id="BARU01032133">
    <property type="protein sequence ID" value="GAH67553.1"/>
    <property type="molecule type" value="Genomic_DNA"/>
</dbReference>
<proteinExistence type="predicted"/>
<accession>X1JCS7</accession>
<evidence type="ECO:0000313" key="1">
    <source>
        <dbReference type="EMBL" id="GAH67553.1"/>
    </source>
</evidence>
<dbReference type="AlphaFoldDB" id="X1JCS7"/>
<gene>
    <name evidence="1" type="ORF">S03H2_50707</name>
</gene>
<feature type="non-terminal residue" evidence="1">
    <location>
        <position position="1"/>
    </location>
</feature>
<comment type="caution">
    <text evidence="1">The sequence shown here is derived from an EMBL/GenBank/DDBJ whole genome shotgun (WGS) entry which is preliminary data.</text>
</comment>
<organism evidence="1">
    <name type="scientific">marine sediment metagenome</name>
    <dbReference type="NCBI Taxonomy" id="412755"/>
    <lineage>
        <taxon>unclassified sequences</taxon>
        <taxon>metagenomes</taxon>
        <taxon>ecological metagenomes</taxon>
    </lineage>
</organism>
<sequence>LIFSVFQYLIGNTDWSIPGLHNVRLIFLPGPKYIPVPFDFDFSGLVGTSYAIPDPKIPIESILQRLYRGPCVELETILPVLELFNRKKPEIYNLISDFEYLEQKERAKILRYFDKFYETLNNDRKLKREFILKCSETKYIRK</sequence>
<protein>
    <submittedName>
        <fullName evidence="1">Uncharacterized protein</fullName>
    </submittedName>
</protein>
<reference evidence="1" key="1">
    <citation type="journal article" date="2014" name="Front. Microbiol.">
        <title>High frequency of phylogenetically diverse reductive dehalogenase-homologous genes in deep subseafloor sedimentary metagenomes.</title>
        <authorList>
            <person name="Kawai M."/>
            <person name="Futagami T."/>
            <person name="Toyoda A."/>
            <person name="Takaki Y."/>
            <person name="Nishi S."/>
            <person name="Hori S."/>
            <person name="Arai W."/>
            <person name="Tsubouchi T."/>
            <person name="Morono Y."/>
            <person name="Uchiyama I."/>
            <person name="Ito T."/>
            <person name="Fujiyama A."/>
            <person name="Inagaki F."/>
            <person name="Takami H."/>
        </authorList>
    </citation>
    <scope>NUCLEOTIDE SEQUENCE</scope>
    <source>
        <strain evidence="1">Expedition CK06-06</strain>
    </source>
</reference>
<name>X1JCS7_9ZZZZ</name>